<comment type="caution">
    <text evidence="1">The sequence shown here is derived from an EMBL/GenBank/DDBJ whole genome shotgun (WGS) entry which is preliminary data.</text>
</comment>
<name>A0A0F8YX96_9ZZZZ</name>
<sequence length="399" mass="41364">ASGSGAFVKKTLAETGAILEADLDHGNIQGLGDDDHTQYILKTLFDAQSVLAATSDNTPAVLTLAEQTLVGRLTGGNVAAIAMGIADNNILQVDGSPNSAEYARFTAAGIEGRSFAEVKADLDLEIGTDVLAQQTIGIADNNLVEIDSASAASGEYAKLTANGLESKTFAELLADLSGQAGAAFDWGGQNLTNINSIASFNDITMQHDGANAQLFAEGYIASPTHGGQFVMRGARGSLGTPTAVQNGDRAGGAFFFAPHNGVDFASNLSAFIAYAIETHDASNRGTKLTFATTAAGATSRTENISFNGDGSLDLLTSYLQLIEMTAPGAGAANTVRTYAEVDGGSLTDYKAVFQDGTVVILAEEVTPLDSPLFTEPSKTVVTMEMRKSHPGLQQFGVVF</sequence>
<dbReference type="AlphaFoldDB" id="A0A0F8YX96"/>
<accession>A0A0F8YX96</accession>
<gene>
    <name evidence="1" type="ORF">LCGC14_2843400</name>
</gene>
<feature type="non-terminal residue" evidence="1">
    <location>
        <position position="1"/>
    </location>
</feature>
<dbReference type="EMBL" id="LAZR01054484">
    <property type="protein sequence ID" value="KKK78455.1"/>
    <property type="molecule type" value="Genomic_DNA"/>
</dbReference>
<proteinExistence type="predicted"/>
<organism evidence="1">
    <name type="scientific">marine sediment metagenome</name>
    <dbReference type="NCBI Taxonomy" id="412755"/>
    <lineage>
        <taxon>unclassified sequences</taxon>
        <taxon>metagenomes</taxon>
        <taxon>ecological metagenomes</taxon>
    </lineage>
</organism>
<protein>
    <submittedName>
        <fullName evidence="1">Uncharacterized protein</fullName>
    </submittedName>
</protein>
<feature type="non-terminal residue" evidence="1">
    <location>
        <position position="399"/>
    </location>
</feature>
<evidence type="ECO:0000313" key="1">
    <source>
        <dbReference type="EMBL" id="KKK78455.1"/>
    </source>
</evidence>
<reference evidence="1" key="1">
    <citation type="journal article" date="2015" name="Nature">
        <title>Complex archaea that bridge the gap between prokaryotes and eukaryotes.</title>
        <authorList>
            <person name="Spang A."/>
            <person name="Saw J.H."/>
            <person name="Jorgensen S.L."/>
            <person name="Zaremba-Niedzwiedzka K."/>
            <person name="Martijn J."/>
            <person name="Lind A.E."/>
            <person name="van Eijk R."/>
            <person name="Schleper C."/>
            <person name="Guy L."/>
            <person name="Ettema T.J."/>
        </authorList>
    </citation>
    <scope>NUCLEOTIDE SEQUENCE</scope>
</reference>